<dbReference type="Proteomes" id="UP000041254">
    <property type="component" value="Unassembled WGS sequence"/>
</dbReference>
<evidence type="ECO:0000313" key="2">
    <source>
        <dbReference type="Proteomes" id="UP000041254"/>
    </source>
</evidence>
<protein>
    <submittedName>
        <fullName evidence="1">Uncharacterized protein</fullName>
    </submittedName>
</protein>
<proteinExistence type="predicted"/>
<dbReference type="EMBL" id="CDMY01000603">
    <property type="protein sequence ID" value="CEM25818.1"/>
    <property type="molecule type" value="Genomic_DNA"/>
</dbReference>
<evidence type="ECO:0000313" key="1">
    <source>
        <dbReference type="EMBL" id="CEM25818.1"/>
    </source>
</evidence>
<gene>
    <name evidence="1" type="ORF">Vbra_9848</name>
</gene>
<accession>A0A0G4G9X1</accession>
<reference evidence="1 2" key="1">
    <citation type="submission" date="2014-11" db="EMBL/GenBank/DDBJ databases">
        <authorList>
            <person name="Zhu J."/>
            <person name="Qi W."/>
            <person name="Song R."/>
        </authorList>
    </citation>
    <scope>NUCLEOTIDE SEQUENCE [LARGE SCALE GENOMIC DNA]</scope>
</reference>
<keyword evidence="2" id="KW-1185">Reference proteome</keyword>
<name>A0A0G4G9X1_VITBC</name>
<dbReference type="AlphaFoldDB" id="A0A0G4G9X1"/>
<sequence length="144" mass="15846">MEPIDSSPSDEMTTLARPRCVAPRGLSRAFSTYTLTIKTTLPGDFYGFLYGSPHLLTASVTGHSLRPDGHLVKGSALKKACEAEEWYGREWHAELSGNPPGFRKYLLSKVEAGDPVDDVRVGSSYSNYGFAHSPAYPWDETFAK</sequence>
<dbReference type="VEuPathDB" id="CryptoDB:Vbra_9848"/>
<organism evidence="1 2">
    <name type="scientific">Vitrella brassicaformis (strain CCMP3155)</name>
    <dbReference type="NCBI Taxonomy" id="1169540"/>
    <lineage>
        <taxon>Eukaryota</taxon>
        <taxon>Sar</taxon>
        <taxon>Alveolata</taxon>
        <taxon>Colpodellida</taxon>
        <taxon>Vitrellaceae</taxon>
        <taxon>Vitrella</taxon>
    </lineage>
</organism>
<dbReference type="InParanoid" id="A0A0G4G9X1"/>